<feature type="domain" description="SpoVT-AbrB" evidence="8">
    <location>
        <begin position="5"/>
        <end position="47"/>
    </location>
</feature>
<dbReference type="NCBIfam" id="TIGR00242">
    <property type="entry name" value="division/cell wall cluster transcriptional repressor MraZ"/>
    <property type="match status" value="1"/>
</dbReference>
<dbReference type="GO" id="GO:0003700">
    <property type="term" value="F:DNA-binding transcription factor activity"/>
    <property type="evidence" value="ECO:0007669"/>
    <property type="project" value="UniProtKB-UniRule"/>
</dbReference>
<keyword evidence="5 7" id="KW-0238">DNA-binding</keyword>
<dbReference type="PROSITE" id="PS51740">
    <property type="entry name" value="SPOVT_ABRB"/>
    <property type="match status" value="2"/>
</dbReference>
<dbReference type="InterPro" id="IPR035644">
    <property type="entry name" value="MraZ_C"/>
</dbReference>
<dbReference type="CDD" id="cd16320">
    <property type="entry name" value="MraZ_N"/>
    <property type="match status" value="1"/>
</dbReference>
<comment type="caution">
    <text evidence="9">The sequence shown here is derived from an EMBL/GenBank/DDBJ whole genome shotgun (WGS) entry which is preliminary data.</text>
</comment>
<evidence type="ECO:0000256" key="5">
    <source>
        <dbReference type="ARBA" id="ARBA00023125"/>
    </source>
</evidence>
<keyword evidence="6 7" id="KW-0804">Transcription</keyword>
<protein>
    <recommendedName>
        <fullName evidence="1 7">Transcriptional regulator MraZ</fullName>
    </recommendedName>
</protein>
<dbReference type="AlphaFoldDB" id="A0A2H0R4B5"/>
<comment type="similarity">
    <text evidence="7">Belongs to the MraZ family.</text>
</comment>
<dbReference type="InterPro" id="IPR007159">
    <property type="entry name" value="SpoVT-AbrB_dom"/>
</dbReference>
<evidence type="ECO:0000256" key="2">
    <source>
        <dbReference type="ARBA" id="ARBA00022490"/>
    </source>
</evidence>
<name>A0A2H0R4B5_9BACT</name>
<sequence length="144" mass="16423">MLIGEYTHSIDQKRRLAIPSKLRSKIGERVVVTRGLDSCLFLFPMKEWNELAEKLGSLPFGQQDTRGFVRLILSGAAEVETDQLGRILIPDYLKEYAQLGKKVVIAGLFNRLEIWDAQRWSTYKTNLEKESDRIAEKLGELGVV</sequence>
<dbReference type="PANTHER" id="PTHR34701">
    <property type="entry name" value="TRANSCRIPTIONAL REGULATOR MRAZ"/>
    <property type="match status" value="1"/>
</dbReference>
<comment type="subcellular location">
    <subcellularLocation>
        <location evidence="7">Cytoplasm</location>
        <location evidence="7">Nucleoid</location>
    </subcellularLocation>
</comment>
<dbReference type="Pfam" id="PF02381">
    <property type="entry name" value="MraZ"/>
    <property type="match status" value="2"/>
</dbReference>
<dbReference type="CDD" id="cd16321">
    <property type="entry name" value="MraZ_C"/>
    <property type="match status" value="1"/>
</dbReference>
<evidence type="ECO:0000256" key="6">
    <source>
        <dbReference type="ARBA" id="ARBA00023163"/>
    </source>
</evidence>
<evidence type="ECO:0000256" key="1">
    <source>
        <dbReference type="ARBA" id="ARBA00013860"/>
    </source>
</evidence>
<dbReference type="Gene3D" id="3.40.1550.20">
    <property type="entry name" value="Transcriptional regulator MraZ domain"/>
    <property type="match status" value="1"/>
</dbReference>
<evidence type="ECO:0000256" key="3">
    <source>
        <dbReference type="ARBA" id="ARBA00022737"/>
    </source>
</evidence>
<evidence type="ECO:0000256" key="7">
    <source>
        <dbReference type="HAMAP-Rule" id="MF_01008"/>
    </source>
</evidence>
<proteinExistence type="inferred from homology"/>
<dbReference type="GO" id="GO:0005737">
    <property type="term" value="C:cytoplasm"/>
    <property type="evidence" value="ECO:0007669"/>
    <property type="project" value="UniProtKB-UniRule"/>
</dbReference>
<dbReference type="InterPro" id="IPR035642">
    <property type="entry name" value="MraZ_N"/>
</dbReference>
<keyword evidence="9" id="KW-0132">Cell division</keyword>
<feature type="domain" description="SpoVT-AbrB" evidence="8">
    <location>
        <begin position="76"/>
        <end position="119"/>
    </location>
</feature>
<reference evidence="9 10" key="1">
    <citation type="submission" date="2017-09" db="EMBL/GenBank/DDBJ databases">
        <title>Depth-based differentiation of microbial function through sediment-hosted aquifers and enrichment of novel symbionts in the deep terrestrial subsurface.</title>
        <authorList>
            <person name="Probst A.J."/>
            <person name="Ladd B."/>
            <person name="Jarett J.K."/>
            <person name="Geller-Mcgrath D.E."/>
            <person name="Sieber C.M."/>
            <person name="Emerson J.B."/>
            <person name="Anantharaman K."/>
            <person name="Thomas B.C."/>
            <person name="Malmstrom R."/>
            <person name="Stieglmeier M."/>
            <person name="Klingl A."/>
            <person name="Woyke T."/>
            <person name="Ryan C.M."/>
            <person name="Banfield J.F."/>
        </authorList>
    </citation>
    <scope>NUCLEOTIDE SEQUENCE [LARGE SCALE GENOMIC DNA]</scope>
    <source>
        <strain evidence="9">CG10_big_fil_rev_8_21_14_0_10_46_23</strain>
    </source>
</reference>
<dbReference type="Proteomes" id="UP000230232">
    <property type="component" value="Unassembled WGS sequence"/>
</dbReference>
<evidence type="ECO:0000313" key="10">
    <source>
        <dbReference type="Proteomes" id="UP000230232"/>
    </source>
</evidence>
<dbReference type="GO" id="GO:2000143">
    <property type="term" value="P:negative regulation of DNA-templated transcription initiation"/>
    <property type="evidence" value="ECO:0007669"/>
    <property type="project" value="TreeGrafter"/>
</dbReference>
<dbReference type="HAMAP" id="MF_01008">
    <property type="entry name" value="MraZ"/>
    <property type="match status" value="1"/>
</dbReference>
<dbReference type="InterPro" id="IPR037914">
    <property type="entry name" value="SpoVT-AbrB_sf"/>
</dbReference>
<evidence type="ECO:0000259" key="8">
    <source>
        <dbReference type="PROSITE" id="PS51740"/>
    </source>
</evidence>
<keyword evidence="2 7" id="KW-0963">Cytoplasm</keyword>
<dbReference type="SUPFAM" id="SSF89447">
    <property type="entry name" value="AbrB/MazE/MraZ-like"/>
    <property type="match status" value="1"/>
</dbReference>
<keyword evidence="4 7" id="KW-0805">Transcription regulation</keyword>
<dbReference type="InterPro" id="IPR038619">
    <property type="entry name" value="MraZ_sf"/>
</dbReference>
<dbReference type="InterPro" id="IPR003444">
    <property type="entry name" value="MraZ"/>
</dbReference>
<organism evidence="9 10">
    <name type="scientific">Candidatus Yanofskybacteria bacterium CG10_big_fil_rev_8_21_14_0_10_46_23</name>
    <dbReference type="NCBI Taxonomy" id="1975098"/>
    <lineage>
        <taxon>Bacteria</taxon>
        <taxon>Candidatus Yanofskyibacteriota</taxon>
    </lineage>
</organism>
<evidence type="ECO:0000313" key="9">
    <source>
        <dbReference type="EMBL" id="PIR41146.1"/>
    </source>
</evidence>
<dbReference type="PANTHER" id="PTHR34701:SF1">
    <property type="entry name" value="TRANSCRIPTIONAL REGULATOR MRAZ"/>
    <property type="match status" value="1"/>
</dbReference>
<dbReference type="GO" id="GO:0000976">
    <property type="term" value="F:transcription cis-regulatory region binding"/>
    <property type="evidence" value="ECO:0007669"/>
    <property type="project" value="TreeGrafter"/>
</dbReference>
<evidence type="ECO:0000256" key="4">
    <source>
        <dbReference type="ARBA" id="ARBA00023015"/>
    </source>
</evidence>
<dbReference type="GO" id="GO:0009295">
    <property type="term" value="C:nucleoid"/>
    <property type="evidence" value="ECO:0007669"/>
    <property type="project" value="UniProtKB-SubCell"/>
</dbReference>
<keyword evidence="9" id="KW-0131">Cell cycle</keyword>
<keyword evidence="3" id="KW-0677">Repeat</keyword>
<dbReference type="GO" id="GO:0051301">
    <property type="term" value="P:cell division"/>
    <property type="evidence" value="ECO:0007669"/>
    <property type="project" value="UniProtKB-KW"/>
</dbReference>
<accession>A0A2H0R4B5</accession>
<dbReference type="InterPro" id="IPR020603">
    <property type="entry name" value="MraZ_dom"/>
</dbReference>
<comment type="subunit">
    <text evidence="7">Forms oligomers.</text>
</comment>
<dbReference type="EMBL" id="PCXO01000011">
    <property type="protein sequence ID" value="PIR41146.1"/>
    <property type="molecule type" value="Genomic_DNA"/>
</dbReference>
<gene>
    <name evidence="7" type="primary">mraZ</name>
    <name evidence="9" type="ORF">COV31_02815</name>
</gene>